<comment type="caution">
    <text evidence="4">The sequence shown here is derived from an EMBL/GenBank/DDBJ whole genome shotgun (WGS) entry which is preliminary data.</text>
</comment>
<evidence type="ECO:0000313" key="4">
    <source>
        <dbReference type="EMBL" id="CAF0783011.1"/>
    </source>
</evidence>
<keyword evidence="2" id="KW-0472">Membrane</keyword>
<keyword evidence="2" id="KW-1133">Transmembrane helix</keyword>
<dbReference type="SUPFAM" id="SSF52058">
    <property type="entry name" value="L domain-like"/>
    <property type="match status" value="1"/>
</dbReference>
<dbReference type="Gene3D" id="3.80.10.10">
    <property type="entry name" value="Ribonuclease Inhibitor"/>
    <property type="match status" value="1"/>
</dbReference>
<reference evidence="4" key="1">
    <citation type="submission" date="2021-02" db="EMBL/GenBank/DDBJ databases">
        <authorList>
            <person name="Nowell W R."/>
        </authorList>
    </citation>
    <scope>NUCLEOTIDE SEQUENCE</scope>
</reference>
<dbReference type="InterPro" id="IPR032675">
    <property type="entry name" value="LRR_dom_sf"/>
</dbReference>
<keyword evidence="3" id="KW-0732">Signal</keyword>
<feature type="compositionally biased region" description="Polar residues" evidence="1">
    <location>
        <begin position="475"/>
        <end position="498"/>
    </location>
</feature>
<feature type="signal peptide" evidence="3">
    <location>
        <begin position="1"/>
        <end position="21"/>
    </location>
</feature>
<evidence type="ECO:0000256" key="2">
    <source>
        <dbReference type="SAM" id="Phobius"/>
    </source>
</evidence>
<evidence type="ECO:0000256" key="3">
    <source>
        <dbReference type="SAM" id="SignalP"/>
    </source>
</evidence>
<feature type="chain" id="PRO_5032644223" evidence="3">
    <location>
        <begin position="22"/>
        <end position="689"/>
    </location>
</feature>
<sequence>MLRTTLLSLILLVSLSSTTLLRKTISRRQSDPTYCQAIEGFDCQCSSYRITCTTDRDLPQQLNVLAGEQHKYPSVELIINGERDHNVNDYTFEPVKQLFKPDSDNLECRIKFEKFTGLHLSSPGVFNRIFPENASPTARKHLALEIYNPLVQPNDNVNLFANLNIDSLELYVLYPFRGTFQQLFAGANVKYLRLSGGDIKSDLSQPFTGNIGRLELAKQAGQLNVQNFPIYPAHELIIDAFYVTDFNSDNPPNYSNLGELRIYSQERIPANAFRNYPNLHTLSVTTEKDIDPHAFDGLNNLEKLTIKDTKPSLEILNSLPSLKEFHTNLEKLDDREQCQLIEKLGNGQLAVQAISSGRECTCASAYLDAATGRYPCDAQNCDQSSCATIKNNYDATTRTFKAPPTISRLDGSNALHQRESKLYTAPFQITRQDQEKVQQSAPQQTNDQQGDEQQQQQQDSATQAGQTRKRRPKTKQPTTPNYDQHQNPADGNSWQSGQADHPYHPDKKKETFKMVSDYRSPIYSQHINNIPGTENEYPPKHFINPNEWNNGKSQVPWDYESFDYRNPNANPNEVNDQQPSGDGGENQQGGDDTENPQAEKGAETGQGEGGEHEHHPPSDPNQSKDAASADMAESSAPPPKKGLGWLPIILIIAAIAGLLLIGLIILLIRKRRASGYNAAATNDTAAPRA</sequence>
<feature type="compositionally biased region" description="Polar residues" evidence="1">
    <location>
        <begin position="567"/>
        <end position="580"/>
    </location>
</feature>
<feature type="compositionally biased region" description="Low complexity" evidence="1">
    <location>
        <begin position="626"/>
        <end position="635"/>
    </location>
</feature>
<accession>A0A813RM30</accession>
<evidence type="ECO:0000313" key="5">
    <source>
        <dbReference type="Proteomes" id="UP000663860"/>
    </source>
</evidence>
<feature type="compositionally biased region" description="Polar residues" evidence="1">
    <location>
        <begin position="431"/>
        <end position="442"/>
    </location>
</feature>
<protein>
    <submittedName>
        <fullName evidence="4">Uncharacterized protein</fullName>
    </submittedName>
</protein>
<name>A0A813RM30_9BILA</name>
<dbReference type="Proteomes" id="UP000663860">
    <property type="component" value="Unassembled WGS sequence"/>
</dbReference>
<feature type="compositionally biased region" description="Low complexity" evidence="1">
    <location>
        <begin position="443"/>
        <end position="466"/>
    </location>
</feature>
<feature type="transmembrane region" description="Helical" evidence="2">
    <location>
        <begin position="644"/>
        <end position="668"/>
    </location>
</feature>
<keyword evidence="2" id="KW-0812">Transmembrane</keyword>
<proteinExistence type="predicted"/>
<dbReference type="AlphaFoldDB" id="A0A813RM30"/>
<feature type="region of interest" description="Disordered" evidence="1">
    <location>
        <begin position="525"/>
        <end position="640"/>
    </location>
</feature>
<organism evidence="4 5">
    <name type="scientific">Adineta steineri</name>
    <dbReference type="NCBI Taxonomy" id="433720"/>
    <lineage>
        <taxon>Eukaryota</taxon>
        <taxon>Metazoa</taxon>
        <taxon>Spiralia</taxon>
        <taxon>Gnathifera</taxon>
        <taxon>Rotifera</taxon>
        <taxon>Eurotatoria</taxon>
        <taxon>Bdelloidea</taxon>
        <taxon>Adinetida</taxon>
        <taxon>Adinetidae</taxon>
        <taxon>Adineta</taxon>
    </lineage>
</organism>
<evidence type="ECO:0000256" key="1">
    <source>
        <dbReference type="SAM" id="MobiDB-lite"/>
    </source>
</evidence>
<gene>
    <name evidence="4" type="ORF">IZO911_LOCUS5956</name>
</gene>
<dbReference type="EMBL" id="CAJNOE010000036">
    <property type="protein sequence ID" value="CAF0783011.1"/>
    <property type="molecule type" value="Genomic_DNA"/>
</dbReference>
<feature type="region of interest" description="Disordered" evidence="1">
    <location>
        <begin position="431"/>
        <end position="506"/>
    </location>
</feature>